<gene>
    <name evidence="4" type="ORF">LWI29_026647</name>
</gene>
<dbReference type="PROSITE" id="PS50158">
    <property type="entry name" value="ZF_CCHC"/>
    <property type="match status" value="1"/>
</dbReference>
<dbReference type="SUPFAM" id="SSF57756">
    <property type="entry name" value="Retrovirus zinc finger-like domains"/>
    <property type="match status" value="1"/>
</dbReference>
<evidence type="ECO:0000313" key="4">
    <source>
        <dbReference type="EMBL" id="KAK0585309.1"/>
    </source>
</evidence>
<keyword evidence="1" id="KW-0479">Metal-binding</keyword>
<sequence>MKPSEVIGRLLAYESRKGPTSTPPKKQKGIALKASKVEKEENDDSDEEMALLMRRFKKFYKSEKKGFGSKGQDFKKKTPFKKFEPRQEKTERKRVRCYECGGIGHFAPECANHVNKKKGKVMAATWSGSDDSNEGDESSDDKELMANFIAFASSIKAKVLMKKKMRVKRKLTQVMMAIHLTPLMEKWIGWILETTWSSLRILG</sequence>
<organism evidence="4 5">
    <name type="scientific">Acer saccharum</name>
    <name type="common">Sugar maple</name>
    <dbReference type="NCBI Taxonomy" id="4024"/>
    <lineage>
        <taxon>Eukaryota</taxon>
        <taxon>Viridiplantae</taxon>
        <taxon>Streptophyta</taxon>
        <taxon>Embryophyta</taxon>
        <taxon>Tracheophyta</taxon>
        <taxon>Spermatophyta</taxon>
        <taxon>Magnoliopsida</taxon>
        <taxon>eudicotyledons</taxon>
        <taxon>Gunneridae</taxon>
        <taxon>Pentapetalae</taxon>
        <taxon>rosids</taxon>
        <taxon>malvids</taxon>
        <taxon>Sapindales</taxon>
        <taxon>Sapindaceae</taxon>
        <taxon>Hippocastanoideae</taxon>
        <taxon>Acereae</taxon>
        <taxon>Acer</taxon>
    </lineage>
</organism>
<reference evidence="4" key="2">
    <citation type="submission" date="2023-06" db="EMBL/GenBank/DDBJ databases">
        <authorList>
            <person name="Swenson N.G."/>
            <person name="Wegrzyn J.L."/>
            <person name="Mcevoy S.L."/>
        </authorList>
    </citation>
    <scope>NUCLEOTIDE SEQUENCE</scope>
    <source>
        <strain evidence="4">NS2018</strain>
        <tissue evidence="4">Leaf</tissue>
    </source>
</reference>
<evidence type="ECO:0000256" key="1">
    <source>
        <dbReference type="PROSITE-ProRule" id="PRU00047"/>
    </source>
</evidence>
<proteinExistence type="predicted"/>
<dbReference type="GO" id="GO:0003676">
    <property type="term" value="F:nucleic acid binding"/>
    <property type="evidence" value="ECO:0007669"/>
    <property type="project" value="InterPro"/>
</dbReference>
<accession>A0AA39VH81</accession>
<comment type="caution">
    <text evidence="4">The sequence shown here is derived from an EMBL/GenBank/DDBJ whole genome shotgun (WGS) entry which is preliminary data.</text>
</comment>
<dbReference type="SMART" id="SM00343">
    <property type="entry name" value="ZnF_C2HC"/>
    <property type="match status" value="1"/>
</dbReference>
<dbReference type="InterPro" id="IPR001878">
    <property type="entry name" value="Znf_CCHC"/>
</dbReference>
<evidence type="ECO:0000259" key="3">
    <source>
        <dbReference type="PROSITE" id="PS50158"/>
    </source>
</evidence>
<dbReference type="EMBL" id="JAUESC010000383">
    <property type="protein sequence ID" value="KAK0585309.1"/>
    <property type="molecule type" value="Genomic_DNA"/>
</dbReference>
<name>A0AA39VH81_ACESA</name>
<keyword evidence="1" id="KW-0863">Zinc-finger</keyword>
<dbReference type="GO" id="GO:0008270">
    <property type="term" value="F:zinc ion binding"/>
    <property type="evidence" value="ECO:0007669"/>
    <property type="project" value="UniProtKB-KW"/>
</dbReference>
<feature type="region of interest" description="Disordered" evidence="2">
    <location>
        <begin position="12"/>
        <end position="46"/>
    </location>
</feature>
<reference evidence="4" key="1">
    <citation type="journal article" date="2022" name="Plant J.">
        <title>Strategies of tolerance reflected in two North American maple genomes.</title>
        <authorList>
            <person name="McEvoy S.L."/>
            <person name="Sezen U.U."/>
            <person name="Trouern-Trend A."/>
            <person name="McMahon S.M."/>
            <person name="Schaberg P.G."/>
            <person name="Yang J."/>
            <person name="Wegrzyn J.L."/>
            <person name="Swenson N.G."/>
        </authorList>
    </citation>
    <scope>NUCLEOTIDE SEQUENCE</scope>
    <source>
        <strain evidence="4">NS2018</strain>
    </source>
</reference>
<keyword evidence="5" id="KW-1185">Reference proteome</keyword>
<dbReference type="Gene3D" id="4.10.60.10">
    <property type="entry name" value="Zinc finger, CCHC-type"/>
    <property type="match status" value="1"/>
</dbReference>
<dbReference type="Proteomes" id="UP001168877">
    <property type="component" value="Unassembled WGS sequence"/>
</dbReference>
<dbReference type="AlphaFoldDB" id="A0AA39VH81"/>
<feature type="domain" description="CCHC-type" evidence="3">
    <location>
        <begin position="96"/>
        <end position="110"/>
    </location>
</feature>
<protein>
    <recommendedName>
        <fullName evidence="3">CCHC-type domain-containing protein</fullName>
    </recommendedName>
</protein>
<keyword evidence="1" id="KW-0862">Zinc</keyword>
<evidence type="ECO:0000256" key="2">
    <source>
        <dbReference type="SAM" id="MobiDB-lite"/>
    </source>
</evidence>
<evidence type="ECO:0000313" key="5">
    <source>
        <dbReference type="Proteomes" id="UP001168877"/>
    </source>
</evidence>
<dbReference type="InterPro" id="IPR036875">
    <property type="entry name" value="Znf_CCHC_sf"/>
</dbReference>
<dbReference type="Pfam" id="PF00098">
    <property type="entry name" value="zf-CCHC"/>
    <property type="match status" value="1"/>
</dbReference>